<organism evidence="7 8">
    <name type="scientific">Maudiozyma barnettii</name>
    <dbReference type="NCBI Taxonomy" id="61262"/>
    <lineage>
        <taxon>Eukaryota</taxon>
        <taxon>Fungi</taxon>
        <taxon>Dikarya</taxon>
        <taxon>Ascomycota</taxon>
        <taxon>Saccharomycotina</taxon>
        <taxon>Saccharomycetes</taxon>
        <taxon>Saccharomycetales</taxon>
        <taxon>Saccharomycetaceae</taxon>
        <taxon>Maudiozyma</taxon>
    </lineage>
</organism>
<evidence type="ECO:0000256" key="2">
    <source>
        <dbReference type="ARBA" id="ARBA00022574"/>
    </source>
</evidence>
<dbReference type="SUPFAM" id="SSF50978">
    <property type="entry name" value="WD40 repeat-like"/>
    <property type="match status" value="1"/>
</dbReference>
<reference evidence="7 8" key="1">
    <citation type="submission" date="2020-05" db="EMBL/GenBank/DDBJ databases">
        <authorList>
            <person name="Casaregola S."/>
            <person name="Devillers H."/>
            <person name="Grondin C."/>
        </authorList>
    </citation>
    <scope>NUCLEOTIDE SEQUENCE [LARGE SCALE GENOMIC DNA]</scope>
    <source>
        <strain evidence="7 8">CLIB 1767</strain>
    </source>
</reference>
<dbReference type="InterPro" id="IPR015943">
    <property type="entry name" value="WD40/YVTN_repeat-like_dom_sf"/>
</dbReference>
<evidence type="ECO:0000256" key="1">
    <source>
        <dbReference type="ARBA" id="ARBA00004123"/>
    </source>
</evidence>
<keyword evidence="8" id="KW-1185">Reference proteome</keyword>
<dbReference type="RefSeq" id="XP_041406993.1">
    <property type="nucleotide sequence ID" value="XM_041551059.1"/>
</dbReference>
<proteinExistence type="predicted"/>
<evidence type="ECO:0000256" key="4">
    <source>
        <dbReference type="ARBA" id="ARBA00023242"/>
    </source>
</evidence>
<dbReference type="GO" id="GO:0006357">
    <property type="term" value="P:regulation of transcription by RNA polymerase II"/>
    <property type="evidence" value="ECO:0007669"/>
    <property type="project" value="TreeGrafter"/>
</dbReference>
<dbReference type="Pfam" id="PF08513">
    <property type="entry name" value="LisH"/>
    <property type="match status" value="1"/>
</dbReference>
<comment type="subcellular location">
    <subcellularLocation>
        <location evidence="1">Nucleus</location>
    </subcellularLocation>
</comment>
<comment type="caution">
    <text evidence="7">The sequence shown here is derived from an EMBL/GenBank/DDBJ whole genome shotgun (WGS) entry which is preliminary data.</text>
</comment>
<dbReference type="Gene3D" id="2.130.10.10">
    <property type="entry name" value="YVTN repeat-like/Quinoprotein amine dehydrogenase"/>
    <property type="match status" value="1"/>
</dbReference>
<dbReference type="GeneID" id="64858182"/>
<keyword evidence="3" id="KW-0677">Repeat</keyword>
<evidence type="ECO:0000313" key="8">
    <source>
        <dbReference type="Proteomes" id="UP000644660"/>
    </source>
</evidence>
<dbReference type="PROSITE" id="PS50896">
    <property type="entry name" value="LISH"/>
    <property type="match status" value="1"/>
</dbReference>
<dbReference type="SMART" id="SM00667">
    <property type="entry name" value="LisH"/>
    <property type="match status" value="1"/>
</dbReference>
<dbReference type="InterPro" id="IPR024977">
    <property type="entry name" value="Apc4-like_WD40_dom"/>
</dbReference>
<dbReference type="PROSITE" id="PS50294">
    <property type="entry name" value="WD_REPEATS_REGION"/>
    <property type="match status" value="4"/>
</dbReference>
<name>A0A8H2VH79_9SACH</name>
<feature type="repeat" description="WD" evidence="5">
    <location>
        <begin position="424"/>
        <end position="456"/>
    </location>
</feature>
<feature type="domain" description="Anaphase-promoting complex subunit 4-like WD40" evidence="6">
    <location>
        <begin position="238"/>
        <end position="305"/>
    </location>
</feature>
<dbReference type="Proteomes" id="UP000644660">
    <property type="component" value="Unassembled WGS sequence"/>
</dbReference>
<protein>
    <submittedName>
        <fullName evidence="7">Similar to Saccharomyces cerevisiae YBR103W SIF2 WD40 repeat-containing subunit of the Set3C histone deacetylase complex, which represses early/middle sporulation genes</fullName>
    </submittedName>
</protein>
<dbReference type="PANTHER" id="PTHR22846">
    <property type="entry name" value="WD40 REPEAT PROTEIN"/>
    <property type="match status" value="1"/>
</dbReference>
<evidence type="ECO:0000256" key="3">
    <source>
        <dbReference type="ARBA" id="ARBA00022737"/>
    </source>
</evidence>
<dbReference type="InterPro" id="IPR045183">
    <property type="entry name" value="Ebi-like"/>
</dbReference>
<dbReference type="Gene3D" id="1.20.960.30">
    <property type="match status" value="1"/>
</dbReference>
<dbReference type="Pfam" id="PF12894">
    <property type="entry name" value="ANAPC4_WD40"/>
    <property type="match status" value="1"/>
</dbReference>
<dbReference type="GO" id="GO:0003714">
    <property type="term" value="F:transcription corepressor activity"/>
    <property type="evidence" value="ECO:0007669"/>
    <property type="project" value="InterPro"/>
</dbReference>
<gene>
    <name evidence="7" type="ORF">KABA2_05S09504</name>
</gene>
<dbReference type="GO" id="GO:0034967">
    <property type="term" value="C:Set3 complex"/>
    <property type="evidence" value="ECO:0007669"/>
    <property type="project" value="TreeGrafter"/>
</dbReference>
<sequence length="564" mass="62340">MSVSSEELNYMVWRYMQEMGQELSALAMQEETRVLDFDQRYKEHIPVGQLVDLVQKGILYTESQLLASNVEELGKSTFHERQTYFNEKFNLANALRINIEETPEIKSTGRFALENEAEEKITDEEVKQSLNETISVKQYVDGETSSVPSNGISTTPTTAMNTQTTVTNMAGYNFPPVNAIGLNSSVSLGKISQLYEFKTPVVTCEWHPTNPLLLCLGQEDSVAQLVTFDESHNKVTTTKELRHPFALSSTSGKSTNKVTCLAWSPEGHMVVTGVENGEIRLWNQEGQLQNVFNFHRCPVICMSWSPDSHHFVSMDVDNVAILWDVSSGTVLQHYELKSSGSGNTESVGVDIEWVDERRFVLPGIGGAINVYETTESKAVGKLMGHQGAISCLTFHPTKKLLASAADDFTIRVWHGSNSNSTHCFYGHTQAITSLQWINDDLLISASMDGSVRIWSVVQNLMQGLLMLEGVPVFVGKLTHDHNRYIAGTMEGHVYVAGISEFAKLIESNNNELQLPLAIPIVSRDDTQHNGKGSVNDLSCSIDGHTIATGYANEPGTLLIIPASK</sequence>
<dbReference type="InterPro" id="IPR036322">
    <property type="entry name" value="WD40_repeat_dom_sf"/>
</dbReference>
<dbReference type="PANTHER" id="PTHR22846:SF2">
    <property type="entry name" value="F-BOX-LIKE_WD REPEAT-CONTAINING PROTEIN EBI"/>
    <property type="match status" value="1"/>
</dbReference>
<accession>A0A8H2VH79</accession>
<dbReference type="Pfam" id="PF00400">
    <property type="entry name" value="WD40"/>
    <property type="match status" value="2"/>
</dbReference>
<feature type="repeat" description="WD" evidence="5">
    <location>
        <begin position="251"/>
        <end position="283"/>
    </location>
</feature>
<evidence type="ECO:0000256" key="5">
    <source>
        <dbReference type="PROSITE-ProRule" id="PRU00221"/>
    </source>
</evidence>
<dbReference type="EMBL" id="CAEFZW010000005">
    <property type="protein sequence ID" value="CAB4255149.1"/>
    <property type="molecule type" value="Genomic_DNA"/>
</dbReference>
<keyword evidence="4" id="KW-0539">Nucleus</keyword>
<dbReference type="SMART" id="SM00320">
    <property type="entry name" value="WD40"/>
    <property type="match status" value="5"/>
</dbReference>
<dbReference type="PROSITE" id="PS50082">
    <property type="entry name" value="WD_REPEATS_2"/>
    <property type="match status" value="4"/>
</dbReference>
<dbReference type="InterPro" id="IPR001680">
    <property type="entry name" value="WD40_rpt"/>
</dbReference>
<evidence type="ECO:0000259" key="6">
    <source>
        <dbReference type="Pfam" id="PF12894"/>
    </source>
</evidence>
<dbReference type="InterPro" id="IPR006594">
    <property type="entry name" value="LisH"/>
</dbReference>
<evidence type="ECO:0000313" key="7">
    <source>
        <dbReference type="EMBL" id="CAB4255149.1"/>
    </source>
</evidence>
<dbReference type="AlphaFoldDB" id="A0A8H2VH79"/>
<feature type="repeat" description="WD" evidence="5">
    <location>
        <begin position="292"/>
        <end position="333"/>
    </location>
</feature>
<keyword evidence="2 5" id="KW-0853">WD repeat</keyword>
<dbReference type="OrthoDB" id="1367865at2759"/>
<feature type="repeat" description="WD" evidence="5">
    <location>
        <begin position="382"/>
        <end position="423"/>
    </location>
</feature>